<dbReference type="STRING" id="742726.HMPREF9448_02529"/>
<keyword evidence="2" id="KW-1185">Reference proteome</keyword>
<dbReference type="InterPro" id="IPR019546">
    <property type="entry name" value="TAT_signal_bac_arc"/>
</dbReference>
<dbReference type="RefSeq" id="WP_008862908.1">
    <property type="nucleotide sequence ID" value="NZ_JH815206.1"/>
</dbReference>
<gene>
    <name evidence="1" type="ORF">HMPREF9448_02529</name>
</gene>
<evidence type="ECO:0000313" key="1">
    <source>
        <dbReference type="EMBL" id="EJZ62408.1"/>
    </source>
</evidence>
<dbReference type="InterPro" id="IPR006311">
    <property type="entry name" value="TAT_signal"/>
</dbReference>
<sequence>MKEVNKTEIGRRGFLKTTTLAGAALTMPAGLNRAGC</sequence>
<evidence type="ECO:0000313" key="2">
    <source>
        <dbReference type="Proteomes" id="UP000006044"/>
    </source>
</evidence>
<reference evidence="1 2" key="1">
    <citation type="submission" date="2012-08" db="EMBL/GenBank/DDBJ databases">
        <title>The Genome Sequence of Barnesiella intestinihominis YIT 11860.</title>
        <authorList>
            <consortium name="The Broad Institute Genome Sequencing Platform"/>
            <person name="Earl A."/>
            <person name="Ward D."/>
            <person name="Feldgarden M."/>
            <person name="Gevers D."/>
            <person name="Morotomi M."/>
            <person name="Walker B."/>
            <person name="Young S.K."/>
            <person name="Zeng Q."/>
            <person name="Gargeya S."/>
            <person name="Fitzgerald M."/>
            <person name="Haas B."/>
            <person name="Abouelleil A."/>
            <person name="Alvarado L."/>
            <person name="Arachchi H.M."/>
            <person name="Berlin A.M."/>
            <person name="Chapman S.B."/>
            <person name="Goldberg J."/>
            <person name="Griggs A."/>
            <person name="Gujja S."/>
            <person name="Hansen M."/>
            <person name="Howarth C."/>
            <person name="Imamovic A."/>
            <person name="Larimer J."/>
            <person name="McCowen C."/>
            <person name="Montmayeur A."/>
            <person name="Murphy C."/>
            <person name="Neiman D."/>
            <person name="Pearson M."/>
            <person name="Priest M."/>
            <person name="Roberts A."/>
            <person name="Saif S."/>
            <person name="Shea T."/>
            <person name="Sisk P."/>
            <person name="Sykes S."/>
            <person name="Wortman J."/>
            <person name="Nusbaum C."/>
            <person name="Birren B."/>
        </authorList>
    </citation>
    <scope>NUCLEOTIDE SEQUENCE [LARGE SCALE GENOMIC DNA]</scope>
    <source>
        <strain evidence="1 2">YIT 11860</strain>
    </source>
</reference>
<dbReference type="NCBIfam" id="TIGR01409">
    <property type="entry name" value="TAT_signal_seq"/>
    <property type="match status" value="1"/>
</dbReference>
<protein>
    <submittedName>
        <fullName evidence="1">Tat (Twin-arginine translocation) pathway signal sequence</fullName>
    </submittedName>
</protein>
<organism evidence="1 2">
    <name type="scientific">Barnesiella intestinihominis YIT 11860</name>
    <dbReference type="NCBI Taxonomy" id="742726"/>
    <lineage>
        <taxon>Bacteria</taxon>
        <taxon>Pseudomonadati</taxon>
        <taxon>Bacteroidota</taxon>
        <taxon>Bacteroidia</taxon>
        <taxon>Bacteroidales</taxon>
        <taxon>Barnesiellaceae</taxon>
        <taxon>Barnesiella</taxon>
    </lineage>
</organism>
<comment type="caution">
    <text evidence="1">The sequence shown here is derived from an EMBL/GenBank/DDBJ whole genome shotgun (WGS) entry which is preliminary data.</text>
</comment>
<dbReference type="HOGENOM" id="CLU_3354782_0_0_10"/>
<proteinExistence type="predicted"/>
<name>K0WSP3_9BACT</name>
<dbReference type="EMBL" id="ADLE01000017">
    <property type="protein sequence ID" value="EJZ62408.1"/>
    <property type="molecule type" value="Genomic_DNA"/>
</dbReference>
<dbReference type="GeneID" id="77850107"/>
<accession>K0WSP3</accession>
<dbReference type="PROSITE" id="PS51318">
    <property type="entry name" value="TAT"/>
    <property type="match status" value="1"/>
</dbReference>
<dbReference type="AlphaFoldDB" id="K0WSP3"/>
<dbReference type="Proteomes" id="UP000006044">
    <property type="component" value="Unassembled WGS sequence"/>
</dbReference>